<dbReference type="Proteomes" id="UP001597314">
    <property type="component" value="Unassembled WGS sequence"/>
</dbReference>
<keyword evidence="1" id="KW-0812">Transmembrane</keyword>
<dbReference type="InterPro" id="IPR009495">
    <property type="entry name" value="NrsF"/>
</dbReference>
<keyword evidence="3" id="KW-1185">Reference proteome</keyword>
<proteinExistence type="predicted"/>
<reference evidence="3" key="1">
    <citation type="journal article" date="2019" name="Int. J. Syst. Evol. Microbiol.">
        <title>The Global Catalogue of Microorganisms (GCM) 10K type strain sequencing project: providing services to taxonomists for standard genome sequencing and annotation.</title>
        <authorList>
            <consortium name="The Broad Institute Genomics Platform"/>
            <consortium name="The Broad Institute Genome Sequencing Center for Infectious Disease"/>
            <person name="Wu L."/>
            <person name="Ma J."/>
        </authorList>
    </citation>
    <scope>NUCLEOTIDE SEQUENCE [LARGE SCALE GENOMIC DNA]</scope>
    <source>
        <strain evidence="3">CGMCC 1.6774</strain>
    </source>
</reference>
<dbReference type="EMBL" id="JBHUIW010000051">
    <property type="protein sequence ID" value="MFD2185095.1"/>
    <property type="molecule type" value="Genomic_DNA"/>
</dbReference>
<name>A0ABW5ARF7_9BRAD</name>
<feature type="transmembrane region" description="Helical" evidence="1">
    <location>
        <begin position="91"/>
        <end position="111"/>
    </location>
</feature>
<dbReference type="RefSeq" id="WP_378480213.1">
    <property type="nucleotide sequence ID" value="NZ_JBHUIW010000051.1"/>
</dbReference>
<feature type="transmembrane region" description="Helical" evidence="1">
    <location>
        <begin position="123"/>
        <end position="145"/>
    </location>
</feature>
<keyword evidence="1" id="KW-1133">Transmembrane helix</keyword>
<evidence type="ECO:0000313" key="2">
    <source>
        <dbReference type="EMBL" id="MFD2185095.1"/>
    </source>
</evidence>
<feature type="transmembrane region" description="Helical" evidence="1">
    <location>
        <begin position="62"/>
        <end position="79"/>
    </location>
</feature>
<dbReference type="Pfam" id="PF06532">
    <property type="entry name" value="NrsF"/>
    <property type="match status" value="1"/>
</dbReference>
<feature type="transmembrane region" description="Helical" evidence="1">
    <location>
        <begin position="187"/>
        <end position="205"/>
    </location>
</feature>
<feature type="transmembrane region" description="Helical" evidence="1">
    <location>
        <begin position="20"/>
        <end position="42"/>
    </location>
</feature>
<evidence type="ECO:0000256" key="1">
    <source>
        <dbReference type="SAM" id="Phobius"/>
    </source>
</evidence>
<protein>
    <submittedName>
        <fullName evidence="2">NrsF family protein</fullName>
    </submittedName>
</protein>
<keyword evidence="1" id="KW-0472">Membrane</keyword>
<feature type="transmembrane region" description="Helical" evidence="1">
    <location>
        <begin position="157"/>
        <end position="175"/>
    </location>
</feature>
<comment type="caution">
    <text evidence="2">The sequence shown here is derived from an EMBL/GenBank/DDBJ whole genome shotgun (WGS) entry which is preliminary data.</text>
</comment>
<gene>
    <name evidence="2" type="ORF">ACFSOX_23320</name>
</gene>
<accession>A0ABW5ARF7</accession>
<organism evidence="2 3">
    <name type="scientific">Rhodoplanes azumiensis</name>
    <dbReference type="NCBI Taxonomy" id="1897628"/>
    <lineage>
        <taxon>Bacteria</taxon>
        <taxon>Pseudomonadati</taxon>
        <taxon>Pseudomonadota</taxon>
        <taxon>Alphaproteobacteria</taxon>
        <taxon>Hyphomicrobiales</taxon>
        <taxon>Nitrobacteraceae</taxon>
        <taxon>Rhodoplanes</taxon>
    </lineage>
</organism>
<sequence length="211" mass="21944">MKTDDLIQALVADRDTRERFGPGALAGALGLGLAGSLLLYAVTLEPRDLSTALFQPRFDFKLIVALALALAAVPIVGRLARPDGQPGRATLAVLAAPVLLAVGVLVELAVVDASAWRTRLIGENAVACLLCIPLLSAPILAAVLLFLRKGAPSRPDLAGVFAGLLGGGLGAFLYASHCPDDSPLFVAAWYPLGILVVTVASWAAARSFVRW</sequence>
<evidence type="ECO:0000313" key="3">
    <source>
        <dbReference type="Proteomes" id="UP001597314"/>
    </source>
</evidence>